<reference evidence="1" key="1">
    <citation type="journal article" date="2020" name="mSystems">
        <title>Genome- and Community-Level Interaction Insights into Carbon Utilization and Element Cycling Functions of Hydrothermarchaeota in Hydrothermal Sediment.</title>
        <authorList>
            <person name="Zhou Z."/>
            <person name="Liu Y."/>
            <person name="Xu W."/>
            <person name="Pan J."/>
            <person name="Luo Z.H."/>
            <person name="Li M."/>
        </authorList>
    </citation>
    <scope>NUCLEOTIDE SEQUENCE [LARGE SCALE GENOMIC DNA]</scope>
    <source>
        <strain evidence="1">SpSt-123</strain>
    </source>
</reference>
<gene>
    <name evidence="1" type="ORF">ENO04_05425</name>
</gene>
<comment type="caution">
    <text evidence="1">The sequence shown here is derived from an EMBL/GenBank/DDBJ whole genome shotgun (WGS) entry which is preliminary data.</text>
</comment>
<sequence length="67" mass="7775">MVKCPYCGYEGQFKVHKKWRFRFYDVERLECPKCGGVFNHYYGVSPGGKKSEYVIRVKPRAASAGHK</sequence>
<accession>A0A7C1IIG3</accession>
<organism evidence="1">
    <name type="scientific">Fervidicoccus fontis</name>
    <dbReference type="NCBI Taxonomy" id="683846"/>
    <lineage>
        <taxon>Archaea</taxon>
        <taxon>Thermoproteota</taxon>
        <taxon>Thermoprotei</taxon>
        <taxon>Fervidicoccales</taxon>
        <taxon>Fervidicoccaceae</taxon>
        <taxon>Fervidicoccus</taxon>
    </lineage>
</organism>
<proteinExistence type="predicted"/>
<name>A0A7C1IIG3_9CREN</name>
<dbReference type="AlphaFoldDB" id="A0A7C1IIG3"/>
<evidence type="ECO:0000313" key="1">
    <source>
        <dbReference type="EMBL" id="HDS11033.1"/>
    </source>
</evidence>
<dbReference type="EMBL" id="DSDY01000165">
    <property type="protein sequence ID" value="HDS11033.1"/>
    <property type="molecule type" value="Genomic_DNA"/>
</dbReference>
<protein>
    <submittedName>
        <fullName evidence="1">Uncharacterized protein</fullName>
    </submittedName>
</protein>